<proteinExistence type="predicted"/>
<dbReference type="AlphaFoldDB" id="C5R830"/>
<keyword evidence="1" id="KW-0472">Membrane</keyword>
<evidence type="ECO:0000313" key="2">
    <source>
        <dbReference type="EMBL" id="EER75614.1"/>
    </source>
</evidence>
<sequence>MIWFFGLSVAALIVIIALFWGTFFGIGDYIFCVIVWLFIVGVLIVVGTASSTNAGNTSKKYNNDRYQVTVTTNYRYWYGDKHYKFKNDKRIVIYDSKKKEVVRNEEIN</sequence>
<protein>
    <submittedName>
        <fullName evidence="2">Uncharacterized protein</fullName>
    </submittedName>
</protein>
<keyword evidence="1" id="KW-1133">Transmembrane helix</keyword>
<dbReference type="EMBL" id="ACKU01000004">
    <property type="protein sequence ID" value="EER75614.1"/>
    <property type="molecule type" value="Genomic_DNA"/>
</dbReference>
<gene>
    <name evidence="2" type="ORF">HMPREF0877_0125</name>
</gene>
<accession>C5R830</accession>
<evidence type="ECO:0000313" key="3">
    <source>
        <dbReference type="Proteomes" id="UP000004528"/>
    </source>
</evidence>
<feature type="transmembrane region" description="Helical" evidence="1">
    <location>
        <begin position="7"/>
        <end position="27"/>
    </location>
</feature>
<keyword evidence="1" id="KW-0812">Transmembrane</keyword>
<feature type="transmembrane region" description="Helical" evidence="1">
    <location>
        <begin position="33"/>
        <end position="55"/>
    </location>
</feature>
<evidence type="ECO:0000256" key="1">
    <source>
        <dbReference type="SAM" id="Phobius"/>
    </source>
</evidence>
<keyword evidence="3" id="KW-1185">Reference proteome</keyword>
<dbReference type="RefSeq" id="WP_002829047.1">
    <property type="nucleotide sequence ID" value="NZ_GG697136.1"/>
</dbReference>
<name>C5R830_WEIPA</name>
<dbReference type="STRING" id="585506.HMPREF0877_0125"/>
<dbReference type="Proteomes" id="UP000004528">
    <property type="component" value="Unassembled WGS sequence"/>
</dbReference>
<dbReference type="HOGENOM" id="CLU_2195863_0_0_9"/>
<organism evidence="2 3">
    <name type="scientific">Weissella paramesenteroides ATCC 33313</name>
    <dbReference type="NCBI Taxonomy" id="585506"/>
    <lineage>
        <taxon>Bacteria</taxon>
        <taxon>Bacillati</taxon>
        <taxon>Bacillota</taxon>
        <taxon>Bacilli</taxon>
        <taxon>Lactobacillales</taxon>
        <taxon>Lactobacillaceae</taxon>
        <taxon>Weissella</taxon>
    </lineage>
</organism>
<reference evidence="2 3" key="1">
    <citation type="submission" date="2009-04" db="EMBL/GenBank/DDBJ databases">
        <authorList>
            <person name="Qin X."/>
            <person name="Bachman B."/>
            <person name="Battles P."/>
            <person name="Bell A."/>
            <person name="Bess C."/>
            <person name="Bickham C."/>
            <person name="Chaboub L."/>
            <person name="Chen D."/>
            <person name="Coyle M."/>
            <person name="Deiros D.R."/>
            <person name="Dinh H."/>
            <person name="Forbes L."/>
            <person name="Fowler G."/>
            <person name="Francisco L."/>
            <person name="Fu Q."/>
            <person name="Gubbala S."/>
            <person name="Hale W."/>
            <person name="Han Y."/>
            <person name="Hemphill L."/>
            <person name="Highlander S.K."/>
            <person name="Hirani K."/>
            <person name="Hogues M."/>
            <person name="Jackson L."/>
            <person name="Jakkamsetti A."/>
            <person name="Javaid M."/>
            <person name="Jiang H."/>
            <person name="Korchina V."/>
            <person name="Kovar C."/>
            <person name="Lara F."/>
            <person name="Lee S."/>
            <person name="Mata R."/>
            <person name="Mathew T."/>
            <person name="Moen C."/>
            <person name="Morales K."/>
            <person name="Munidasa M."/>
            <person name="Nazareth L."/>
            <person name="Ngo R."/>
            <person name="Nguyen L."/>
            <person name="Okwuonu G."/>
            <person name="Ongeri F."/>
            <person name="Patil S."/>
            <person name="Petrosino J."/>
            <person name="Pham C."/>
            <person name="Pham P."/>
            <person name="Pu L.-L."/>
            <person name="Puazo M."/>
            <person name="Raj R."/>
            <person name="Reid J."/>
            <person name="Rouhana J."/>
            <person name="Saada N."/>
            <person name="Shang Y."/>
            <person name="Simmons D."/>
            <person name="Thornton R."/>
            <person name="Warren J."/>
            <person name="Weissenberger G."/>
            <person name="Zhang J."/>
            <person name="Zhang L."/>
            <person name="Zhou C."/>
            <person name="Zhu D."/>
            <person name="Muzny D."/>
            <person name="Worley K."/>
            <person name="Gibbs R."/>
        </authorList>
    </citation>
    <scope>NUCLEOTIDE SEQUENCE [LARGE SCALE GENOMIC DNA]</scope>
    <source>
        <strain evidence="2 3">ATCC 33313</strain>
    </source>
</reference>
<comment type="caution">
    <text evidence="2">The sequence shown here is derived from an EMBL/GenBank/DDBJ whole genome shotgun (WGS) entry which is preliminary data.</text>
</comment>